<feature type="region of interest" description="Disordered" evidence="1">
    <location>
        <begin position="60"/>
        <end position="90"/>
    </location>
</feature>
<reference evidence="2" key="1">
    <citation type="submission" date="2013-11" db="EMBL/GenBank/DDBJ databases">
        <title>Genome sequence of the fusiform rust pathogen reveals effectors for host alternation and coevolution with pine.</title>
        <authorList>
            <consortium name="DOE Joint Genome Institute"/>
            <person name="Smith K."/>
            <person name="Pendleton A."/>
            <person name="Kubisiak T."/>
            <person name="Anderson C."/>
            <person name="Salamov A."/>
            <person name="Aerts A."/>
            <person name="Riley R."/>
            <person name="Clum A."/>
            <person name="Lindquist E."/>
            <person name="Ence D."/>
            <person name="Campbell M."/>
            <person name="Kronenberg Z."/>
            <person name="Feau N."/>
            <person name="Dhillon B."/>
            <person name="Hamelin R."/>
            <person name="Burleigh J."/>
            <person name="Smith J."/>
            <person name="Yandell M."/>
            <person name="Nelson C."/>
            <person name="Grigoriev I."/>
            <person name="Davis J."/>
        </authorList>
    </citation>
    <scope>NUCLEOTIDE SEQUENCE</scope>
    <source>
        <strain evidence="2">G11</strain>
    </source>
</reference>
<comment type="caution">
    <text evidence="2">The sequence shown here is derived from an EMBL/GenBank/DDBJ whole genome shotgun (WGS) entry which is preliminary data.</text>
</comment>
<proteinExistence type="predicted"/>
<name>A0A9P6NB11_9BASI</name>
<evidence type="ECO:0000313" key="3">
    <source>
        <dbReference type="Proteomes" id="UP000886653"/>
    </source>
</evidence>
<dbReference type="EMBL" id="MU167335">
    <property type="protein sequence ID" value="KAG0142859.1"/>
    <property type="molecule type" value="Genomic_DNA"/>
</dbReference>
<feature type="region of interest" description="Disordered" evidence="1">
    <location>
        <begin position="1"/>
        <end position="26"/>
    </location>
</feature>
<organism evidence="2 3">
    <name type="scientific">Cronartium quercuum f. sp. fusiforme G11</name>
    <dbReference type="NCBI Taxonomy" id="708437"/>
    <lineage>
        <taxon>Eukaryota</taxon>
        <taxon>Fungi</taxon>
        <taxon>Dikarya</taxon>
        <taxon>Basidiomycota</taxon>
        <taxon>Pucciniomycotina</taxon>
        <taxon>Pucciniomycetes</taxon>
        <taxon>Pucciniales</taxon>
        <taxon>Coleosporiaceae</taxon>
        <taxon>Cronartium</taxon>
    </lineage>
</organism>
<keyword evidence="3" id="KW-1185">Reference proteome</keyword>
<accession>A0A9P6NB11</accession>
<gene>
    <name evidence="2" type="ORF">CROQUDRAFT_661958</name>
</gene>
<dbReference type="Proteomes" id="UP000886653">
    <property type="component" value="Unassembled WGS sequence"/>
</dbReference>
<evidence type="ECO:0000256" key="1">
    <source>
        <dbReference type="SAM" id="MobiDB-lite"/>
    </source>
</evidence>
<feature type="compositionally biased region" description="Polar residues" evidence="1">
    <location>
        <begin position="16"/>
        <end position="26"/>
    </location>
</feature>
<evidence type="ECO:0000313" key="2">
    <source>
        <dbReference type="EMBL" id="KAG0142859.1"/>
    </source>
</evidence>
<protein>
    <submittedName>
        <fullName evidence="2">Uncharacterized protein</fullName>
    </submittedName>
</protein>
<sequence>MAPQSDKLTLGKLPHDSSSIAEYSNLPIPSNTQLTPRTIQIDTSMLQVLAATGALKMSSSSSTPIFINTPPMTCRQKRKSSDQCIAKHPPRERLACTSKAKDSTISD</sequence>
<dbReference type="AlphaFoldDB" id="A0A9P6NB11"/>